<evidence type="ECO:0000313" key="2">
    <source>
        <dbReference type="EMBL" id="CAG6617675.1"/>
    </source>
</evidence>
<feature type="compositionally biased region" description="Basic and acidic residues" evidence="1">
    <location>
        <begin position="530"/>
        <end position="539"/>
    </location>
</feature>
<feature type="compositionally biased region" description="Polar residues" evidence="1">
    <location>
        <begin position="1064"/>
        <end position="1078"/>
    </location>
</feature>
<feature type="region of interest" description="Disordered" evidence="1">
    <location>
        <begin position="1"/>
        <end position="28"/>
    </location>
</feature>
<feature type="region of interest" description="Disordered" evidence="1">
    <location>
        <begin position="203"/>
        <end position="241"/>
    </location>
</feature>
<feature type="compositionally biased region" description="Basic and acidic residues" evidence="1">
    <location>
        <begin position="412"/>
        <end position="440"/>
    </location>
</feature>
<feature type="compositionally biased region" description="Basic and acidic residues" evidence="1">
    <location>
        <begin position="959"/>
        <end position="969"/>
    </location>
</feature>
<feature type="compositionally biased region" description="Basic and acidic residues" evidence="1">
    <location>
        <begin position="330"/>
        <end position="342"/>
    </location>
</feature>
<feature type="compositionally biased region" description="Basic and acidic residues" evidence="1">
    <location>
        <begin position="698"/>
        <end position="710"/>
    </location>
</feature>
<feature type="compositionally biased region" description="Basic and acidic residues" evidence="1">
    <location>
        <begin position="811"/>
        <end position="838"/>
    </location>
</feature>
<protein>
    <submittedName>
        <fullName evidence="2">Uncharacterized protein</fullName>
    </submittedName>
</protein>
<dbReference type="AlphaFoldDB" id="A0A8D8LW05"/>
<feature type="compositionally biased region" description="Low complexity" evidence="1">
    <location>
        <begin position="1039"/>
        <end position="1050"/>
    </location>
</feature>
<feature type="compositionally biased region" description="Polar residues" evidence="1">
    <location>
        <begin position="203"/>
        <end position="225"/>
    </location>
</feature>
<feature type="compositionally biased region" description="Basic and acidic residues" evidence="1">
    <location>
        <begin position="773"/>
        <end position="782"/>
    </location>
</feature>
<accession>A0A8D8LW05</accession>
<feature type="region of interest" description="Disordered" evidence="1">
    <location>
        <begin position="737"/>
        <end position="1177"/>
    </location>
</feature>
<organism evidence="2">
    <name type="scientific">Cacopsylla melanoneura</name>
    <dbReference type="NCBI Taxonomy" id="428564"/>
    <lineage>
        <taxon>Eukaryota</taxon>
        <taxon>Metazoa</taxon>
        <taxon>Ecdysozoa</taxon>
        <taxon>Arthropoda</taxon>
        <taxon>Hexapoda</taxon>
        <taxon>Insecta</taxon>
        <taxon>Pterygota</taxon>
        <taxon>Neoptera</taxon>
        <taxon>Paraneoptera</taxon>
        <taxon>Hemiptera</taxon>
        <taxon>Sternorrhyncha</taxon>
        <taxon>Psylloidea</taxon>
        <taxon>Psyllidae</taxon>
        <taxon>Psyllinae</taxon>
        <taxon>Cacopsylla</taxon>
    </lineage>
</organism>
<feature type="compositionally biased region" description="Polar residues" evidence="1">
    <location>
        <begin position="842"/>
        <end position="852"/>
    </location>
</feature>
<feature type="compositionally biased region" description="Basic and acidic residues" evidence="1">
    <location>
        <begin position="853"/>
        <end position="873"/>
    </location>
</feature>
<reference evidence="2" key="1">
    <citation type="submission" date="2021-05" db="EMBL/GenBank/DDBJ databases">
        <authorList>
            <person name="Alioto T."/>
            <person name="Alioto T."/>
            <person name="Gomez Garrido J."/>
        </authorList>
    </citation>
    <scope>NUCLEOTIDE SEQUENCE</scope>
</reference>
<sequence length="1177" mass="129563">MSPSKSEDKATDKVDEISKKSRKSEVKSPRKVLLLRKTFEQSVFLPDSDSEFDESSKCTTGLENESLSMIFPDQTVRDQSNLGSPISDPRGMLSHGFRDQTIFLPYSDSETESSFIGNSVDVYQTTNHQNLSEAIDKTLASPEKTKVDLSHNTEPNKLDILSLNTGNESSNKMNVSQIDGKNQSVVNNRLFDSINDTMEMQEVDVSSQNKHVPTDNVQTDLTARTESSESDENKKNDHHKVQTVNENAMEVDFEESSNEGVLIINENSVETTSNEPIEVNKVSNKDTVSIEKDLKETESVEKGAEKEIIIEPTKQQESNGEESVKTALETTKEGPKPVDKITEPLSETTVPKESVYKPIESKEVSKKTEELPEFSSETSGKSSELLPEAPQSKTNVTTPRPRQSTRQTPLKRVVEDLASEDIKDKSPPKHIETTKKEETKNSSPESSEAKKTPPKPSVTTSSKDETINKTLPIPKATKSEPTDSNTSGPQVTPPKPASSDVINTETPRSGRGKRKQATPLVKEVLTAEATKTEVEETKNESTPSKGKAPRGEVETPTSLRRSARKASSTVSLDAATPVELTPTRRSTRKRTPSVSSETRYSLRNRTPSISSETSMVEDSVDPETTPVRPRRISTKGRTPSFDLEGESGTKKTPLKGGKARAETGKATATRRSTRSQTPNKSRKVSETDEYSDSDSDNDDRRSWQHERTRMTDFNLDSEDEEDVLNFEEIDETRLIVPEFLKTPGNKKSKPRAASQETDEETEERALRNKRKSKIFEEKDAAGTKKKRMTLRPSVLGNIAEEKDAESGVQREPADKGTKQDKDKPNTGAKEVKTGEKSPKKGSASTTSKTEQSSNKEDSKKVEATKSSTEKESSTEEGSGSRSKRSSKTTGAATKLDPIAEVTKTVVSHEKKGKSEEKGSKKEKTNEKEETSGENPSGKEKQPQETAGKLVSENNEEEIETKPLSRRESRALFAARKSAKANASTASSASNMSRASNITSSRSGADVTRASSSVLVQSLLNSVKPESVSKMMQMNKLRRSTTTSGRGRQSRVTPLKSDEEEESEQVTTNSTAATKSGRTSAPAAAAPPGVSRPLRSRRVSEASTSSMRQSEESDMEVEEEKEEKSSVAVNRVKRRRDAKDSPVPVSTEEMAKKRKLTRQQTSVPAPVEEETAKRPKRK</sequence>
<name>A0A8D8LW05_9HEMI</name>
<evidence type="ECO:0000256" key="1">
    <source>
        <dbReference type="SAM" id="MobiDB-lite"/>
    </source>
</evidence>
<feature type="compositionally biased region" description="Polar residues" evidence="1">
    <location>
        <begin position="555"/>
        <end position="571"/>
    </location>
</feature>
<feature type="compositionally biased region" description="Low complexity" evidence="1">
    <location>
        <begin position="970"/>
        <end position="996"/>
    </location>
</feature>
<feature type="compositionally biased region" description="Low complexity" evidence="1">
    <location>
        <begin position="1010"/>
        <end position="1022"/>
    </location>
</feature>
<feature type="compositionally biased region" description="Polar residues" evidence="1">
    <location>
        <begin position="597"/>
        <end position="616"/>
    </location>
</feature>
<feature type="compositionally biased region" description="Basic and acidic residues" evidence="1">
    <location>
        <begin position="906"/>
        <end position="942"/>
    </location>
</feature>
<feature type="region of interest" description="Disordered" evidence="1">
    <location>
        <begin position="296"/>
        <end position="719"/>
    </location>
</feature>
<feature type="compositionally biased region" description="Basic and acidic residues" evidence="1">
    <location>
        <begin position="359"/>
        <end position="370"/>
    </location>
</feature>
<feature type="compositionally biased region" description="Acidic residues" evidence="1">
    <location>
        <begin position="1111"/>
        <end position="1120"/>
    </location>
</feature>
<proteinExistence type="predicted"/>
<dbReference type="EMBL" id="HBUF01039553">
    <property type="protein sequence ID" value="CAG6617675.1"/>
    <property type="molecule type" value="Transcribed_RNA"/>
</dbReference>
<feature type="compositionally biased region" description="Basic and acidic residues" evidence="1">
    <location>
        <begin position="296"/>
        <end position="309"/>
    </location>
</feature>
<feature type="compositionally biased region" description="Acidic residues" evidence="1">
    <location>
        <begin position="687"/>
        <end position="697"/>
    </location>
</feature>
<feature type="compositionally biased region" description="Low complexity" evidence="1">
    <location>
        <begin position="397"/>
        <end position="408"/>
    </location>
</feature>